<keyword evidence="7 8" id="KW-0472">Membrane</keyword>
<dbReference type="InterPro" id="IPR042094">
    <property type="entry name" value="T2SS_GspF_sf"/>
</dbReference>
<feature type="transmembrane region" description="Helical" evidence="8">
    <location>
        <begin position="216"/>
        <end position="239"/>
    </location>
</feature>
<dbReference type="AlphaFoldDB" id="A0A1E3A1D4"/>
<keyword evidence="4" id="KW-0997">Cell inner membrane</keyword>
<comment type="caution">
    <text evidence="10">The sequence shown here is derived from an EMBL/GenBank/DDBJ whole genome shotgun (WGS) entry which is preliminary data.</text>
</comment>
<dbReference type="EMBL" id="MCGH01000004">
    <property type="protein sequence ID" value="ODM02558.1"/>
    <property type="molecule type" value="Genomic_DNA"/>
</dbReference>
<sequence>MPKYSYKAKDENGKLVTGLLQAADERDLHQKLQADNKYLVNAKREEEAKRLRRIKVKYLSDFCRQIGTLSASGVSLVRALNIVAQDETNKPNEKTVFENLLRQVRQGTALSDAMEDQGEAFPELLINMFRSAETAGNLDETAMRMADFYDKQFRLNTKISNSTLYPKILSGVIVVVVIFMLSYILPQFQDLFDQMEELPVPTKILFFMSDGVKNHWMILLILLAFLIPATIFICHMPLVKLQLDKLKIKLPVFGKLLMIIYTARFARTISSLYSSGIPIVQALQIGRKTIGNTYIDSQFDDAVAKVRSGGNLSDALDNIKGFTKKLTSAVRVGEETGSLDTMLNSIADSMEYESNMAVDRMVATLEPVLIVVMAIIVGFIMISVLMPIYGSYDAISNSGY</sequence>
<keyword evidence="5 8" id="KW-0812">Transmembrane</keyword>
<reference evidence="10 11" key="1">
    <citation type="submission" date="2016-07" db="EMBL/GenBank/DDBJ databases">
        <title>Characterization of isolates of Eisenbergiella tayi derived from blood cultures, using whole genome sequencing.</title>
        <authorList>
            <person name="Burdz T."/>
            <person name="Wiebe D."/>
            <person name="Huynh C."/>
            <person name="Bernard K."/>
        </authorList>
    </citation>
    <scope>NUCLEOTIDE SEQUENCE [LARGE SCALE GENOMIC DNA]</scope>
    <source>
        <strain evidence="10 11">NML 110608</strain>
    </source>
</reference>
<name>A0A1E3A1D4_9FIRM</name>
<protein>
    <submittedName>
        <fullName evidence="10">Type II secretion system protein F</fullName>
    </submittedName>
</protein>
<evidence type="ECO:0000256" key="8">
    <source>
        <dbReference type="SAM" id="Phobius"/>
    </source>
</evidence>
<evidence type="ECO:0000256" key="4">
    <source>
        <dbReference type="ARBA" id="ARBA00022519"/>
    </source>
</evidence>
<dbReference type="RefSeq" id="WP_069155052.1">
    <property type="nucleotide sequence ID" value="NZ_MCGH01000004.1"/>
</dbReference>
<evidence type="ECO:0000313" key="11">
    <source>
        <dbReference type="Proteomes" id="UP000094067"/>
    </source>
</evidence>
<evidence type="ECO:0000256" key="6">
    <source>
        <dbReference type="ARBA" id="ARBA00022989"/>
    </source>
</evidence>
<evidence type="ECO:0000256" key="7">
    <source>
        <dbReference type="ARBA" id="ARBA00023136"/>
    </source>
</evidence>
<keyword evidence="3" id="KW-1003">Cell membrane</keyword>
<dbReference type="PANTHER" id="PTHR30012">
    <property type="entry name" value="GENERAL SECRETION PATHWAY PROTEIN"/>
    <property type="match status" value="1"/>
</dbReference>
<evidence type="ECO:0000313" key="10">
    <source>
        <dbReference type="EMBL" id="ODM02558.1"/>
    </source>
</evidence>
<comment type="similarity">
    <text evidence="2">Belongs to the GSP F family.</text>
</comment>
<dbReference type="PANTHER" id="PTHR30012:SF0">
    <property type="entry name" value="TYPE II SECRETION SYSTEM PROTEIN F-RELATED"/>
    <property type="match status" value="1"/>
</dbReference>
<dbReference type="Gene3D" id="1.20.81.30">
    <property type="entry name" value="Type II secretion system (T2SS), domain F"/>
    <property type="match status" value="2"/>
</dbReference>
<evidence type="ECO:0000256" key="2">
    <source>
        <dbReference type="ARBA" id="ARBA00005745"/>
    </source>
</evidence>
<dbReference type="PRINTS" id="PR00812">
    <property type="entry name" value="BCTERIALGSPF"/>
</dbReference>
<keyword evidence="6 8" id="KW-1133">Transmembrane helix</keyword>
<evidence type="ECO:0000259" key="9">
    <source>
        <dbReference type="Pfam" id="PF00482"/>
    </source>
</evidence>
<dbReference type="FunFam" id="1.20.81.30:FF:000001">
    <property type="entry name" value="Type II secretion system protein F"/>
    <property type="match status" value="2"/>
</dbReference>
<evidence type="ECO:0000256" key="3">
    <source>
        <dbReference type="ARBA" id="ARBA00022475"/>
    </source>
</evidence>
<dbReference type="Pfam" id="PF00482">
    <property type="entry name" value="T2SSF"/>
    <property type="match status" value="2"/>
</dbReference>
<proteinExistence type="inferred from homology"/>
<feature type="transmembrane region" description="Helical" evidence="8">
    <location>
        <begin position="164"/>
        <end position="185"/>
    </location>
</feature>
<comment type="subcellular location">
    <subcellularLocation>
        <location evidence="1">Cell inner membrane</location>
        <topology evidence="1">Multi-pass membrane protein</topology>
    </subcellularLocation>
</comment>
<dbReference type="InterPro" id="IPR018076">
    <property type="entry name" value="T2SS_GspF_dom"/>
</dbReference>
<evidence type="ECO:0000256" key="1">
    <source>
        <dbReference type="ARBA" id="ARBA00004429"/>
    </source>
</evidence>
<dbReference type="Proteomes" id="UP000094067">
    <property type="component" value="Unassembled WGS sequence"/>
</dbReference>
<feature type="domain" description="Type II secretion system protein GspF" evidence="9">
    <location>
        <begin position="62"/>
        <end position="186"/>
    </location>
</feature>
<dbReference type="GO" id="GO:0005886">
    <property type="term" value="C:plasma membrane"/>
    <property type="evidence" value="ECO:0007669"/>
    <property type="project" value="UniProtKB-SubCell"/>
</dbReference>
<feature type="transmembrane region" description="Helical" evidence="8">
    <location>
        <begin position="368"/>
        <end position="390"/>
    </location>
</feature>
<gene>
    <name evidence="10" type="primary">epsF_3</name>
    <name evidence="10" type="ORF">BEI61_05720</name>
</gene>
<dbReference type="InterPro" id="IPR003004">
    <property type="entry name" value="GspF/PilC"/>
</dbReference>
<accession>A0A1E3A1D4</accession>
<organism evidence="10 11">
    <name type="scientific">Eisenbergiella tayi</name>
    <dbReference type="NCBI Taxonomy" id="1432052"/>
    <lineage>
        <taxon>Bacteria</taxon>
        <taxon>Bacillati</taxon>
        <taxon>Bacillota</taxon>
        <taxon>Clostridia</taxon>
        <taxon>Lachnospirales</taxon>
        <taxon>Lachnospiraceae</taxon>
        <taxon>Eisenbergiella</taxon>
    </lineage>
</organism>
<feature type="domain" description="Type II secretion system protein GspF" evidence="9">
    <location>
        <begin position="265"/>
        <end position="387"/>
    </location>
</feature>
<evidence type="ECO:0000256" key="5">
    <source>
        <dbReference type="ARBA" id="ARBA00022692"/>
    </source>
</evidence>
<dbReference type="PATRIC" id="fig|1432052.4.peg.6356"/>